<keyword evidence="1" id="KW-0732">Signal</keyword>
<feature type="chain" id="PRO_5039281367" evidence="1">
    <location>
        <begin position="20"/>
        <end position="115"/>
    </location>
</feature>
<dbReference type="AlphaFoldDB" id="A0A9D2UDE2"/>
<evidence type="ECO:0000313" key="2">
    <source>
        <dbReference type="EMBL" id="HJD50383.1"/>
    </source>
</evidence>
<comment type="caution">
    <text evidence="2">The sequence shown here is derived from an EMBL/GenBank/DDBJ whole genome shotgun (WGS) entry which is preliminary data.</text>
</comment>
<accession>A0A9D2UDE2</accession>
<dbReference type="Proteomes" id="UP000823908">
    <property type="component" value="Unassembled WGS sequence"/>
</dbReference>
<reference evidence="2" key="1">
    <citation type="journal article" date="2021" name="PeerJ">
        <title>Extensive microbial diversity within the chicken gut microbiome revealed by metagenomics and culture.</title>
        <authorList>
            <person name="Gilroy R."/>
            <person name="Ravi A."/>
            <person name="Getino M."/>
            <person name="Pursley I."/>
            <person name="Horton D.L."/>
            <person name="Alikhan N.F."/>
            <person name="Baker D."/>
            <person name="Gharbi K."/>
            <person name="Hall N."/>
            <person name="Watson M."/>
            <person name="Adriaenssens E.M."/>
            <person name="Foster-Nyarko E."/>
            <person name="Jarju S."/>
            <person name="Secka A."/>
            <person name="Antonio M."/>
            <person name="Oren A."/>
            <person name="Chaudhuri R.R."/>
            <person name="La Ragione R."/>
            <person name="Hildebrand F."/>
            <person name="Pallen M.J."/>
        </authorList>
    </citation>
    <scope>NUCLEOTIDE SEQUENCE</scope>
    <source>
        <strain evidence="2">ChiHjej10B9-4811</strain>
    </source>
</reference>
<protein>
    <submittedName>
        <fullName evidence="2">Uncharacterized protein</fullName>
    </submittedName>
</protein>
<name>A0A9D2UDE2_9MICC</name>
<dbReference type="EMBL" id="DWUS01000019">
    <property type="protein sequence ID" value="HJD50383.1"/>
    <property type="molecule type" value="Genomic_DNA"/>
</dbReference>
<reference evidence="2" key="2">
    <citation type="submission" date="2021-04" db="EMBL/GenBank/DDBJ databases">
        <authorList>
            <person name="Gilroy R."/>
        </authorList>
    </citation>
    <scope>NUCLEOTIDE SEQUENCE</scope>
    <source>
        <strain evidence="2">ChiHjej10B9-4811</strain>
    </source>
</reference>
<gene>
    <name evidence="2" type="ORF">H9908_00725</name>
</gene>
<evidence type="ECO:0000256" key="1">
    <source>
        <dbReference type="SAM" id="SignalP"/>
    </source>
</evidence>
<feature type="signal peptide" evidence="1">
    <location>
        <begin position="1"/>
        <end position="19"/>
    </location>
</feature>
<sequence>MAPGLLLVVVATAAVPAYAASSLVCPTDYLVQPVYEEQAIATDTADGYYMIAYPYAFTSTSNYNTITFVASGEVVIFDSFDAQNYTINADNRTITVVNDGALDALGFDIYAADLS</sequence>
<proteinExistence type="predicted"/>
<evidence type="ECO:0000313" key="3">
    <source>
        <dbReference type="Proteomes" id="UP000823908"/>
    </source>
</evidence>
<organism evidence="2 3">
    <name type="scientific">Candidatus Rothia avistercoris</name>
    <dbReference type="NCBI Taxonomy" id="2840479"/>
    <lineage>
        <taxon>Bacteria</taxon>
        <taxon>Bacillati</taxon>
        <taxon>Actinomycetota</taxon>
        <taxon>Actinomycetes</taxon>
        <taxon>Micrococcales</taxon>
        <taxon>Micrococcaceae</taxon>
        <taxon>Rothia</taxon>
    </lineage>
</organism>